<proteinExistence type="predicted"/>
<dbReference type="InterPro" id="IPR023374">
    <property type="entry name" value="AttH-like_dom_sf"/>
</dbReference>
<dbReference type="PANTHER" id="PTHR40617:SF1">
    <property type="entry name" value="ATTH DOMAIN-CONTAINING PROTEIN-RELATED"/>
    <property type="match status" value="1"/>
</dbReference>
<dbReference type="Pfam" id="PF07143">
    <property type="entry name" value="CrtC"/>
    <property type="match status" value="1"/>
</dbReference>
<dbReference type="Proteomes" id="UP000675554">
    <property type="component" value="Unassembled WGS sequence"/>
</dbReference>
<feature type="domain" description="AttH" evidence="1">
    <location>
        <begin position="51"/>
        <end position="174"/>
    </location>
</feature>
<dbReference type="EMBL" id="JAGSMN010001075">
    <property type="protein sequence ID" value="MBR7677806.1"/>
    <property type="molecule type" value="Genomic_DNA"/>
</dbReference>
<dbReference type="AlphaFoldDB" id="A0A8T4IZN3"/>
<reference evidence="2" key="1">
    <citation type="submission" date="2021-04" db="EMBL/GenBank/DDBJ databases">
        <title>Sequencing of actinobacteria type strains.</title>
        <authorList>
            <person name="Nguyen G.-S."/>
            <person name="Wentzel A."/>
        </authorList>
    </citation>
    <scope>NUCLEOTIDE SEQUENCE</scope>
    <source>
        <strain evidence="2">DSM 42095</strain>
    </source>
</reference>
<dbReference type="SUPFAM" id="SSF159245">
    <property type="entry name" value="AttH-like"/>
    <property type="match status" value="1"/>
</dbReference>
<protein>
    <recommendedName>
        <fullName evidence="1">AttH domain-containing protein</fullName>
    </recommendedName>
</protein>
<dbReference type="PANTHER" id="PTHR40617">
    <property type="entry name" value="TERPENE CYCLASE ASQC"/>
    <property type="match status" value="1"/>
</dbReference>
<name>A0A8T4IZN3_9ACTN</name>
<comment type="caution">
    <text evidence="2">The sequence shown here is derived from an EMBL/GenBank/DDBJ whole genome shotgun (WGS) entry which is preliminary data.</text>
</comment>
<sequence length="269" mass="29051">MMTTTHPTLVSAVDQLPADPSRVMDSWWFTARLQAGDSVFWAKIHAMTVQGTVHSTVALMQDTGGHSSHKQSSDSPDTVTLASERLDIRTPILHIQGELTGMVIAGATDTGSLQLALRRDEPVLYNGGSGLFPFFGGTTGQYSLPGLTTSGTVTVDGITYEVSGRTWFDRQWGTPGTELPRFTWLGLDLGHGRYLSVWDTTGDGTSWLTELAADGTHTITGARRTEHDKGWSLTIPRLDGTLELTHRELPGSDDGLYAGVCEVTGTLVF</sequence>
<gene>
    <name evidence="2" type="ORF">KDA82_33445</name>
</gene>
<evidence type="ECO:0000259" key="1">
    <source>
        <dbReference type="Pfam" id="PF07143"/>
    </source>
</evidence>
<dbReference type="InterPro" id="IPR053112">
    <property type="entry name" value="Fungal_Dehydratase/Hydratase"/>
</dbReference>
<evidence type="ECO:0000313" key="2">
    <source>
        <dbReference type="EMBL" id="MBR7677806.1"/>
    </source>
</evidence>
<keyword evidence="3" id="KW-1185">Reference proteome</keyword>
<dbReference type="Gene3D" id="2.40.370.10">
    <property type="entry name" value="AttH-like domain"/>
    <property type="match status" value="1"/>
</dbReference>
<accession>A0A8T4IZN3</accession>
<organism evidence="2 3">
    <name type="scientific">Streptomyces daliensis</name>
    <dbReference type="NCBI Taxonomy" id="299421"/>
    <lineage>
        <taxon>Bacteria</taxon>
        <taxon>Bacillati</taxon>
        <taxon>Actinomycetota</taxon>
        <taxon>Actinomycetes</taxon>
        <taxon>Kitasatosporales</taxon>
        <taxon>Streptomycetaceae</taxon>
        <taxon>Streptomyces</taxon>
    </lineage>
</organism>
<dbReference type="InterPro" id="IPR010791">
    <property type="entry name" value="AttH_dom"/>
</dbReference>
<evidence type="ECO:0000313" key="3">
    <source>
        <dbReference type="Proteomes" id="UP000675554"/>
    </source>
</evidence>